<dbReference type="SUPFAM" id="SSF55785">
    <property type="entry name" value="PYP-like sensor domain (PAS domain)"/>
    <property type="match status" value="2"/>
</dbReference>
<reference evidence="6" key="1">
    <citation type="journal article" date="2019" name="Int. J. Syst. Evol. Microbiol.">
        <title>The Global Catalogue of Microorganisms (GCM) 10K type strain sequencing project: providing services to taxonomists for standard genome sequencing and annotation.</title>
        <authorList>
            <consortium name="The Broad Institute Genomics Platform"/>
            <consortium name="The Broad Institute Genome Sequencing Center for Infectious Disease"/>
            <person name="Wu L."/>
            <person name="Ma J."/>
        </authorList>
    </citation>
    <scope>NUCLEOTIDE SEQUENCE [LARGE SCALE GENOMIC DNA]</scope>
    <source>
        <strain evidence="6">JCM 17551</strain>
    </source>
</reference>
<dbReference type="SMART" id="SM00086">
    <property type="entry name" value="PAC"/>
    <property type="match status" value="2"/>
</dbReference>
<dbReference type="RefSeq" id="WP_344797044.1">
    <property type="nucleotide sequence ID" value="NZ_BAABBN010000004.1"/>
</dbReference>
<keyword evidence="1" id="KW-0175">Coiled coil</keyword>
<name>A0ABP7MFZ9_9GAMM</name>
<evidence type="ECO:0000259" key="3">
    <source>
        <dbReference type="PROSITE" id="PS50113"/>
    </source>
</evidence>
<feature type="domain" description="PAC" evidence="3">
    <location>
        <begin position="210"/>
        <end position="264"/>
    </location>
</feature>
<evidence type="ECO:0008006" key="7">
    <source>
        <dbReference type="Google" id="ProtNLM"/>
    </source>
</evidence>
<dbReference type="Gene3D" id="3.30.70.270">
    <property type="match status" value="1"/>
</dbReference>
<dbReference type="Pfam" id="PF00990">
    <property type="entry name" value="GGDEF"/>
    <property type="match status" value="1"/>
</dbReference>
<dbReference type="PANTHER" id="PTHR46663">
    <property type="entry name" value="DIGUANYLATE CYCLASE DGCT-RELATED"/>
    <property type="match status" value="1"/>
</dbReference>
<dbReference type="Pfam" id="PF13426">
    <property type="entry name" value="PAS_9"/>
    <property type="match status" value="1"/>
</dbReference>
<dbReference type="Proteomes" id="UP001501565">
    <property type="component" value="Unassembled WGS sequence"/>
</dbReference>
<organism evidence="5 6">
    <name type="scientific">Litoribacillus peritrichatus</name>
    <dbReference type="NCBI Taxonomy" id="718191"/>
    <lineage>
        <taxon>Bacteria</taxon>
        <taxon>Pseudomonadati</taxon>
        <taxon>Pseudomonadota</taxon>
        <taxon>Gammaproteobacteria</taxon>
        <taxon>Oceanospirillales</taxon>
        <taxon>Oceanospirillaceae</taxon>
        <taxon>Litoribacillus</taxon>
    </lineage>
</organism>
<dbReference type="InterPro" id="IPR052163">
    <property type="entry name" value="DGC-Regulatory_Protein"/>
</dbReference>
<dbReference type="Pfam" id="PF13188">
    <property type="entry name" value="PAS_8"/>
    <property type="match status" value="1"/>
</dbReference>
<accession>A0ABP7MFZ9</accession>
<dbReference type="CDD" id="cd01949">
    <property type="entry name" value="GGDEF"/>
    <property type="match status" value="1"/>
</dbReference>
<proteinExistence type="predicted"/>
<dbReference type="PROSITE" id="PS50887">
    <property type="entry name" value="GGDEF"/>
    <property type="match status" value="1"/>
</dbReference>
<feature type="domain" description="PAS" evidence="2">
    <location>
        <begin position="6"/>
        <end position="54"/>
    </location>
</feature>
<evidence type="ECO:0000313" key="5">
    <source>
        <dbReference type="EMBL" id="GAA3920257.1"/>
    </source>
</evidence>
<sequence length="471" mass="53574">MMSDINELNLKTLLEHAHIGVVIHRYDTSIVYANPTALRLLRLNYEQMIGKDAFDPQWSFLDDAGKKLLIDDYPVNKVKRTNDRLSNEVIGIIDSSRAEISWVMVNAYLEGTSKDNNSFIIVTFTDVSDSKELFSFQDIVENTQDVVIVTEAEDIKSPTGPKIVYVNKALERLTGYKKQDIIGETPRVLQGTLTDNDAKRRIHKALEDNLPVTETLLNYDSTGRPYWVEMNIIPLKNKYGEVTHFAAIERDISERKFHQEQLEQRNKDLKELKRNLETLVEERTLELQKAKAKLEKIAFFDPLTNIPNRRFFIDQANKLFSACSRRDSLVAVGLIDIDNFKVLNDTYGHDVGDAVLVKLAEVFTHLFRIDDAYCRFGGEEFAFAVAISQTSDAEAMSHRLLSSIRDIKLRTEAGHTLAITASLGINVQQATPEMDLEKELKQADMAMYEAKKSGKDQFVLTRDPSISSCQK</sequence>
<dbReference type="EMBL" id="BAABBN010000004">
    <property type="protein sequence ID" value="GAA3920257.1"/>
    <property type="molecule type" value="Genomic_DNA"/>
</dbReference>
<dbReference type="InterPro" id="IPR035965">
    <property type="entry name" value="PAS-like_dom_sf"/>
</dbReference>
<evidence type="ECO:0000313" key="6">
    <source>
        <dbReference type="Proteomes" id="UP001501565"/>
    </source>
</evidence>
<gene>
    <name evidence="5" type="ORF">GCM10022277_14810</name>
</gene>
<dbReference type="InterPro" id="IPR000700">
    <property type="entry name" value="PAS-assoc_C"/>
</dbReference>
<dbReference type="NCBIfam" id="TIGR00229">
    <property type="entry name" value="sensory_box"/>
    <property type="match status" value="1"/>
</dbReference>
<dbReference type="InterPro" id="IPR029787">
    <property type="entry name" value="Nucleotide_cyclase"/>
</dbReference>
<dbReference type="PROSITE" id="PS50113">
    <property type="entry name" value="PAC"/>
    <property type="match status" value="1"/>
</dbReference>
<dbReference type="InterPro" id="IPR000014">
    <property type="entry name" value="PAS"/>
</dbReference>
<comment type="caution">
    <text evidence="5">The sequence shown here is derived from an EMBL/GenBank/DDBJ whole genome shotgun (WGS) entry which is preliminary data.</text>
</comment>
<feature type="domain" description="GGDEF" evidence="4">
    <location>
        <begin position="328"/>
        <end position="463"/>
    </location>
</feature>
<dbReference type="Gene3D" id="3.30.450.20">
    <property type="entry name" value="PAS domain"/>
    <property type="match status" value="2"/>
</dbReference>
<dbReference type="CDD" id="cd00130">
    <property type="entry name" value="PAS"/>
    <property type="match status" value="2"/>
</dbReference>
<dbReference type="SUPFAM" id="SSF55073">
    <property type="entry name" value="Nucleotide cyclase"/>
    <property type="match status" value="1"/>
</dbReference>
<keyword evidence="6" id="KW-1185">Reference proteome</keyword>
<dbReference type="NCBIfam" id="TIGR00254">
    <property type="entry name" value="GGDEF"/>
    <property type="match status" value="1"/>
</dbReference>
<evidence type="ECO:0000259" key="2">
    <source>
        <dbReference type="PROSITE" id="PS50112"/>
    </source>
</evidence>
<evidence type="ECO:0000259" key="4">
    <source>
        <dbReference type="PROSITE" id="PS50887"/>
    </source>
</evidence>
<dbReference type="InterPro" id="IPR001610">
    <property type="entry name" value="PAC"/>
</dbReference>
<dbReference type="SMART" id="SM00267">
    <property type="entry name" value="GGDEF"/>
    <property type="match status" value="1"/>
</dbReference>
<protein>
    <recommendedName>
        <fullName evidence="7">Diguanylate cyclase</fullName>
    </recommendedName>
</protein>
<dbReference type="PANTHER" id="PTHR46663:SF3">
    <property type="entry name" value="SLL0267 PROTEIN"/>
    <property type="match status" value="1"/>
</dbReference>
<dbReference type="InterPro" id="IPR043128">
    <property type="entry name" value="Rev_trsase/Diguanyl_cyclase"/>
</dbReference>
<evidence type="ECO:0000256" key="1">
    <source>
        <dbReference type="SAM" id="Coils"/>
    </source>
</evidence>
<feature type="coiled-coil region" evidence="1">
    <location>
        <begin position="255"/>
        <end position="293"/>
    </location>
</feature>
<dbReference type="PROSITE" id="PS50112">
    <property type="entry name" value="PAS"/>
    <property type="match status" value="2"/>
</dbReference>
<dbReference type="SMART" id="SM00091">
    <property type="entry name" value="PAS"/>
    <property type="match status" value="2"/>
</dbReference>
<dbReference type="InterPro" id="IPR000160">
    <property type="entry name" value="GGDEF_dom"/>
</dbReference>
<feature type="domain" description="PAS" evidence="2">
    <location>
        <begin position="132"/>
        <end position="185"/>
    </location>
</feature>